<dbReference type="InterPro" id="IPR058533">
    <property type="entry name" value="Cation_efflux_TM"/>
</dbReference>
<dbReference type="PANTHER" id="PTHR43840:SF1">
    <property type="entry name" value="ZT_DIMER DOMAIN-CONTAINING PROTEIN"/>
    <property type="match status" value="1"/>
</dbReference>
<organism evidence="8 9">
    <name type="scientific">Caenorhabditis auriculariae</name>
    <dbReference type="NCBI Taxonomy" id="2777116"/>
    <lineage>
        <taxon>Eukaryota</taxon>
        <taxon>Metazoa</taxon>
        <taxon>Ecdysozoa</taxon>
        <taxon>Nematoda</taxon>
        <taxon>Chromadorea</taxon>
        <taxon>Rhabditida</taxon>
        <taxon>Rhabditina</taxon>
        <taxon>Rhabditomorpha</taxon>
        <taxon>Rhabditoidea</taxon>
        <taxon>Rhabditidae</taxon>
        <taxon>Peloderinae</taxon>
        <taxon>Caenorhabditis</taxon>
    </lineage>
</organism>
<evidence type="ECO:0000256" key="1">
    <source>
        <dbReference type="ARBA" id="ARBA00004141"/>
    </source>
</evidence>
<keyword evidence="4 6" id="KW-1133">Transmembrane helix</keyword>
<proteinExistence type="predicted"/>
<sequence length="344" mass="38521">MTDDGPSIVNDVAARRGRSGLERFVPKHIQDLIIMVIVSIGNVALMSAKIFVAYSTGSFSITTSAIESSADVFVSGTLMLQWLREKSNSLKSYPRGRNTEAATNIFISAVMLTLSVSSYLRSLERFVKNEVHLIVETHDVALVGANIVVKILFSFLCFTRRKSPRIWVLFKDQVVDIVANFVAFAALIISIKYFTTADLIGATLILIMIVFNWSTILWSSWNNSQGCAGTKKENAAILKILEENREFFVRYAGFLTFHTGDLILVEVYGDLMQTSRNELASLKEKITEIEHVAHVYFMNFDEAENLPLVEKDSGKNENLDGNDGKMTKNVTFEDYMELQPINSA</sequence>
<feature type="transmembrane region" description="Helical" evidence="6">
    <location>
        <begin position="32"/>
        <end position="52"/>
    </location>
</feature>
<keyword evidence="3 6" id="KW-0812">Transmembrane</keyword>
<dbReference type="AlphaFoldDB" id="A0A8S1GZJ3"/>
<dbReference type="Gene3D" id="1.20.1510.10">
    <property type="entry name" value="Cation efflux protein transmembrane domain"/>
    <property type="match status" value="1"/>
</dbReference>
<accession>A0A8S1GZJ3</accession>
<dbReference type="Proteomes" id="UP000835052">
    <property type="component" value="Unassembled WGS sequence"/>
</dbReference>
<dbReference type="Pfam" id="PF01545">
    <property type="entry name" value="Cation_efflux"/>
    <property type="match status" value="1"/>
</dbReference>
<feature type="transmembrane region" description="Helical" evidence="6">
    <location>
        <begin position="140"/>
        <end position="158"/>
    </location>
</feature>
<gene>
    <name evidence="8" type="ORF">CAUJ_LOCUS4664</name>
</gene>
<evidence type="ECO:0000256" key="2">
    <source>
        <dbReference type="ARBA" id="ARBA00022448"/>
    </source>
</evidence>
<dbReference type="OrthoDB" id="78296at2759"/>
<feature type="transmembrane region" description="Helical" evidence="6">
    <location>
        <begin position="101"/>
        <end position="120"/>
    </location>
</feature>
<keyword evidence="2" id="KW-0813">Transport</keyword>
<feature type="domain" description="Cation efflux protein transmembrane" evidence="7">
    <location>
        <begin position="36"/>
        <end position="220"/>
    </location>
</feature>
<comment type="caution">
    <text evidence="8">The sequence shown here is derived from an EMBL/GenBank/DDBJ whole genome shotgun (WGS) entry which is preliminary data.</text>
</comment>
<dbReference type="GO" id="GO:0016020">
    <property type="term" value="C:membrane"/>
    <property type="evidence" value="ECO:0007669"/>
    <property type="project" value="UniProtKB-SubCell"/>
</dbReference>
<dbReference type="InterPro" id="IPR027469">
    <property type="entry name" value="Cation_efflux_TMD_sf"/>
</dbReference>
<comment type="subcellular location">
    <subcellularLocation>
        <location evidence="1">Membrane</location>
        <topology evidence="1">Multi-pass membrane protein</topology>
    </subcellularLocation>
</comment>
<protein>
    <recommendedName>
        <fullName evidence="7">Cation efflux protein transmembrane domain-containing protein</fullName>
    </recommendedName>
</protein>
<feature type="transmembrane region" description="Helical" evidence="6">
    <location>
        <begin position="174"/>
        <end position="194"/>
    </location>
</feature>
<reference evidence="8" key="1">
    <citation type="submission" date="2020-10" db="EMBL/GenBank/DDBJ databases">
        <authorList>
            <person name="Kikuchi T."/>
        </authorList>
    </citation>
    <scope>NUCLEOTIDE SEQUENCE</scope>
    <source>
        <strain evidence="8">NKZ352</strain>
    </source>
</reference>
<evidence type="ECO:0000256" key="6">
    <source>
        <dbReference type="SAM" id="Phobius"/>
    </source>
</evidence>
<keyword evidence="5 6" id="KW-0472">Membrane</keyword>
<name>A0A8S1GZJ3_9PELO</name>
<evidence type="ECO:0000313" key="8">
    <source>
        <dbReference type="EMBL" id="CAD6188745.1"/>
    </source>
</evidence>
<evidence type="ECO:0000256" key="5">
    <source>
        <dbReference type="ARBA" id="ARBA00023136"/>
    </source>
</evidence>
<dbReference type="SUPFAM" id="SSF161111">
    <property type="entry name" value="Cation efflux protein transmembrane domain-like"/>
    <property type="match status" value="1"/>
</dbReference>
<dbReference type="PANTHER" id="PTHR43840">
    <property type="entry name" value="MITOCHONDRIAL METAL TRANSPORTER 1-RELATED"/>
    <property type="match status" value="1"/>
</dbReference>
<dbReference type="EMBL" id="CAJGYM010000009">
    <property type="protein sequence ID" value="CAD6188745.1"/>
    <property type="molecule type" value="Genomic_DNA"/>
</dbReference>
<evidence type="ECO:0000313" key="9">
    <source>
        <dbReference type="Proteomes" id="UP000835052"/>
    </source>
</evidence>
<dbReference type="InterPro" id="IPR050291">
    <property type="entry name" value="CDF_Transporter"/>
</dbReference>
<feature type="transmembrane region" description="Helical" evidence="6">
    <location>
        <begin position="200"/>
        <end position="221"/>
    </location>
</feature>
<keyword evidence="9" id="KW-1185">Reference proteome</keyword>
<dbReference type="GO" id="GO:0008324">
    <property type="term" value="F:monoatomic cation transmembrane transporter activity"/>
    <property type="evidence" value="ECO:0007669"/>
    <property type="project" value="InterPro"/>
</dbReference>
<evidence type="ECO:0000256" key="3">
    <source>
        <dbReference type="ARBA" id="ARBA00022692"/>
    </source>
</evidence>
<evidence type="ECO:0000259" key="7">
    <source>
        <dbReference type="Pfam" id="PF01545"/>
    </source>
</evidence>
<evidence type="ECO:0000256" key="4">
    <source>
        <dbReference type="ARBA" id="ARBA00022989"/>
    </source>
</evidence>